<keyword evidence="2" id="KW-0472">Membrane</keyword>
<evidence type="ECO:0000256" key="2">
    <source>
        <dbReference type="SAM" id="Phobius"/>
    </source>
</evidence>
<feature type="compositionally biased region" description="Low complexity" evidence="1">
    <location>
        <begin position="101"/>
        <end position="138"/>
    </location>
</feature>
<keyword evidence="2" id="KW-1133">Transmembrane helix</keyword>
<accession>A0A1D6FT91</accession>
<protein>
    <submittedName>
        <fullName evidence="3">PLASMODESMATA CALLOSE-BINDING PROTEIN 2</fullName>
    </submittedName>
</protein>
<evidence type="ECO:0000256" key="1">
    <source>
        <dbReference type="SAM" id="MobiDB-lite"/>
    </source>
</evidence>
<dbReference type="EMBL" id="CM000784">
    <property type="protein sequence ID" value="AQK94753.1"/>
    <property type="molecule type" value="Genomic_DNA"/>
</dbReference>
<feature type="non-terminal residue" evidence="3">
    <location>
        <position position="1"/>
    </location>
</feature>
<feature type="compositionally biased region" description="Pro residues" evidence="1">
    <location>
        <begin position="89"/>
        <end position="100"/>
    </location>
</feature>
<dbReference type="AlphaFoldDB" id="A0A1D6FT91"/>
<proteinExistence type="predicted"/>
<evidence type="ECO:0000313" key="3">
    <source>
        <dbReference type="EMBL" id="AQK94753.1"/>
    </source>
</evidence>
<gene>
    <name evidence="3" type="ORF">ZEAMMB73_Zm00001d010728</name>
</gene>
<feature type="region of interest" description="Disordered" evidence="1">
    <location>
        <begin position="80"/>
        <end position="147"/>
    </location>
</feature>
<organism evidence="3">
    <name type="scientific">Zea mays</name>
    <name type="common">Maize</name>
    <dbReference type="NCBI Taxonomy" id="4577"/>
    <lineage>
        <taxon>Eukaryota</taxon>
        <taxon>Viridiplantae</taxon>
        <taxon>Streptophyta</taxon>
        <taxon>Embryophyta</taxon>
        <taxon>Tracheophyta</taxon>
        <taxon>Spermatophyta</taxon>
        <taxon>Magnoliopsida</taxon>
        <taxon>Liliopsida</taxon>
        <taxon>Poales</taxon>
        <taxon>Poaceae</taxon>
        <taxon>PACMAD clade</taxon>
        <taxon>Panicoideae</taxon>
        <taxon>Andropogonodae</taxon>
        <taxon>Andropogoneae</taxon>
        <taxon>Tripsacinae</taxon>
        <taxon>Zea</taxon>
    </lineage>
</organism>
<feature type="transmembrane region" description="Helical" evidence="2">
    <location>
        <begin position="155"/>
        <end position="178"/>
    </location>
</feature>
<name>A0A1D6FT91_MAIZE</name>
<keyword evidence="2" id="KW-0812">Transmembrane</keyword>
<feature type="region of interest" description="Disordered" evidence="1">
    <location>
        <begin position="1"/>
        <end position="24"/>
    </location>
</feature>
<sequence>DDTAHLSPVPTRPHHTQLSPSRAHSLGLSLPVPAFAVQSRELEQPWRLPCSSSSCCWLCSQAQQTRRSACARRACPTRRCRRRSTTPAPRGPTAPPPPRARPATATATRWPSAPTSATATTRAAAPRAPPATSTASPRSPAPTPAPAPASRELGILFFSSVASLLICPVVLGCVYYAVFGGGRFP</sequence>
<reference evidence="3" key="1">
    <citation type="submission" date="2015-12" db="EMBL/GenBank/DDBJ databases">
        <title>Update maize B73 reference genome by single molecule sequencing technologies.</title>
        <authorList>
            <consortium name="Maize Genome Sequencing Project"/>
            <person name="Ware D."/>
        </authorList>
    </citation>
    <scope>NUCLEOTIDE SEQUENCE</scope>
    <source>
        <tissue evidence="3">Seedling</tissue>
    </source>
</reference>